<sequence length="254" mass="29302">MKLTRRERVLIYFAVILGSFALYYQYYLTPKILEIRNLSIELKNKRQILEQVTTLNNKNLKEGLDKQQTQLKELSIILPEERDIEIFLFNLQQMINDTGVKAKSLTFENQGQSQKETSNVKKEDFVTIPVNITVSGNYDEIIAFLKEIQNSKRLCNIQSFSIEKDQNQQNLLLTLQIFIYSMKDSGGTSIQTDFSKGKNDPFKSLYDNTRNEQSNNVVQPSASQSPQNLQNIDVNKIINDTIEKVLKEKIPSLP</sequence>
<dbReference type="AlphaFoldDB" id="A0A1M4V9Q2"/>
<accession>A0A1M4V9Q2</accession>
<name>A0A1M4V9Q2_9THEO</name>
<dbReference type="Pfam" id="PF04350">
    <property type="entry name" value="PilO"/>
    <property type="match status" value="1"/>
</dbReference>
<feature type="region of interest" description="Disordered" evidence="1">
    <location>
        <begin position="206"/>
        <end position="226"/>
    </location>
</feature>
<keyword evidence="2" id="KW-1133">Transmembrane helix</keyword>
<gene>
    <name evidence="3" type="ORF">SAMN02745195_00892</name>
</gene>
<dbReference type="Gene3D" id="3.30.70.60">
    <property type="match status" value="1"/>
</dbReference>
<dbReference type="GO" id="GO:0043107">
    <property type="term" value="P:type IV pilus-dependent motility"/>
    <property type="evidence" value="ECO:0007669"/>
    <property type="project" value="InterPro"/>
</dbReference>
<dbReference type="Proteomes" id="UP000184127">
    <property type="component" value="Unassembled WGS sequence"/>
</dbReference>
<dbReference type="InterPro" id="IPR014717">
    <property type="entry name" value="Transl_elong_EF1B/ribsomal_bS6"/>
</dbReference>
<organism evidence="3 4">
    <name type="scientific">Thermoanaerobacter uzonensis DSM 18761</name>
    <dbReference type="NCBI Taxonomy" id="1123369"/>
    <lineage>
        <taxon>Bacteria</taxon>
        <taxon>Bacillati</taxon>
        <taxon>Bacillota</taxon>
        <taxon>Clostridia</taxon>
        <taxon>Thermoanaerobacterales</taxon>
        <taxon>Thermoanaerobacteraceae</taxon>
        <taxon>Thermoanaerobacter</taxon>
    </lineage>
</organism>
<protein>
    <submittedName>
        <fullName evidence="3">Type IV pilus assembly protein PilO</fullName>
    </submittedName>
</protein>
<dbReference type="InterPro" id="IPR007445">
    <property type="entry name" value="PilO"/>
</dbReference>
<evidence type="ECO:0000313" key="3">
    <source>
        <dbReference type="EMBL" id="SHE65620.1"/>
    </source>
</evidence>
<dbReference type="GO" id="GO:0043683">
    <property type="term" value="P:type IV pilus assembly"/>
    <property type="evidence" value="ECO:0007669"/>
    <property type="project" value="InterPro"/>
</dbReference>
<keyword evidence="2" id="KW-0812">Transmembrane</keyword>
<feature type="transmembrane region" description="Helical" evidence="2">
    <location>
        <begin position="9"/>
        <end position="27"/>
    </location>
</feature>
<evidence type="ECO:0000256" key="2">
    <source>
        <dbReference type="SAM" id="Phobius"/>
    </source>
</evidence>
<dbReference type="RefSeq" id="WP_072967803.1">
    <property type="nucleotide sequence ID" value="NZ_FQUR01000008.1"/>
</dbReference>
<keyword evidence="2" id="KW-0472">Membrane</keyword>
<proteinExistence type="predicted"/>
<evidence type="ECO:0000256" key="1">
    <source>
        <dbReference type="SAM" id="MobiDB-lite"/>
    </source>
</evidence>
<dbReference type="EMBL" id="FQUR01000008">
    <property type="protein sequence ID" value="SHE65620.1"/>
    <property type="molecule type" value="Genomic_DNA"/>
</dbReference>
<dbReference type="PANTHER" id="PTHR39555">
    <property type="entry name" value="FIMBRIAL ASSEMBLY PROTEIN PILO-LIKE PROTEIN-RELATED"/>
    <property type="match status" value="1"/>
</dbReference>
<keyword evidence="4" id="KW-1185">Reference proteome</keyword>
<reference evidence="4" key="1">
    <citation type="submission" date="2016-11" db="EMBL/GenBank/DDBJ databases">
        <authorList>
            <person name="Varghese N."/>
            <person name="Submissions S."/>
        </authorList>
    </citation>
    <scope>NUCLEOTIDE SEQUENCE [LARGE SCALE GENOMIC DNA]</scope>
    <source>
        <strain evidence="4">DSM 18761</strain>
    </source>
</reference>
<dbReference type="PANTHER" id="PTHR39555:SF1">
    <property type="entry name" value="TYPE IV PILUS INNER MEMBRANE COMPONENT PILO"/>
    <property type="match status" value="1"/>
</dbReference>
<evidence type="ECO:0000313" key="4">
    <source>
        <dbReference type="Proteomes" id="UP000184127"/>
    </source>
</evidence>